<evidence type="ECO:0000256" key="1">
    <source>
        <dbReference type="SAM" id="MobiDB-lite"/>
    </source>
</evidence>
<reference evidence="2 3" key="1">
    <citation type="journal article" date="2024" name="bioRxiv">
        <title>A reference genome for Trichogramma kaykai: A tiny desert-dwelling parasitoid wasp with competing sex-ratio distorters.</title>
        <authorList>
            <person name="Culotta J."/>
            <person name="Lindsey A.R."/>
        </authorList>
    </citation>
    <scope>NUCLEOTIDE SEQUENCE [LARGE SCALE GENOMIC DNA]</scope>
    <source>
        <strain evidence="2 3">KSX58</strain>
    </source>
</reference>
<dbReference type="Proteomes" id="UP001627154">
    <property type="component" value="Unassembled WGS sequence"/>
</dbReference>
<proteinExistence type="predicted"/>
<evidence type="ECO:0000313" key="2">
    <source>
        <dbReference type="EMBL" id="KAL3390007.1"/>
    </source>
</evidence>
<comment type="caution">
    <text evidence="2">The sequence shown here is derived from an EMBL/GenBank/DDBJ whole genome shotgun (WGS) entry which is preliminary data.</text>
</comment>
<sequence>MFSSKESIEADEESRKTETENEYELSDEAINQNLNRSEATCTLGVAYPGGSSIIRQAINKQGVPEEAIETSMASIGVSTVKSYDAALMKWWIFVYQIKGDVYEPTTKQIMEFLQQEFDRGLSHSSLNIMRLAISFIVNSDIGNDKSLKRFFTGITKLRSSLPKYNTTWNPKDIIDFYSGKLTNDSLAFNDLSYKLITLLAITTDHRLQTLSLIKVKNIKFYENKKETLIPDWIKTTRKNVCQLVLILPVYSPNEKICPATTLKHYLEKTKSIRDI</sequence>
<feature type="region of interest" description="Disordered" evidence="1">
    <location>
        <begin position="1"/>
        <end position="25"/>
    </location>
</feature>
<dbReference type="PANTHER" id="PTHR35617">
    <property type="entry name" value="PHAGE_INTEGRASE DOMAIN-CONTAINING PROTEIN"/>
    <property type="match status" value="1"/>
</dbReference>
<gene>
    <name evidence="2" type="ORF">TKK_015350</name>
</gene>
<organism evidence="2 3">
    <name type="scientific">Trichogramma kaykai</name>
    <dbReference type="NCBI Taxonomy" id="54128"/>
    <lineage>
        <taxon>Eukaryota</taxon>
        <taxon>Metazoa</taxon>
        <taxon>Ecdysozoa</taxon>
        <taxon>Arthropoda</taxon>
        <taxon>Hexapoda</taxon>
        <taxon>Insecta</taxon>
        <taxon>Pterygota</taxon>
        <taxon>Neoptera</taxon>
        <taxon>Endopterygota</taxon>
        <taxon>Hymenoptera</taxon>
        <taxon>Apocrita</taxon>
        <taxon>Proctotrupomorpha</taxon>
        <taxon>Chalcidoidea</taxon>
        <taxon>Trichogrammatidae</taxon>
        <taxon>Trichogramma</taxon>
    </lineage>
</organism>
<dbReference type="AlphaFoldDB" id="A0ABD2WA83"/>
<dbReference type="EMBL" id="JBJJXI010000122">
    <property type="protein sequence ID" value="KAL3390007.1"/>
    <property type="molecule type" value="Genomic_DNA"/>
</dbReference>
<evidence type="ECO:0000313" key="3">
    <source>
        <dbReference type="Proteomes" id="UP001627154"/>
    </source>
</evidence>
<dbReference type="PANTHER" id="PTHR35617:SF3">
    <property type="entry name" value="CORE-BINDING (CB) DOMAIN-CONTAINING PROTEIN"/>
    <property type="match status" value="1"/>
</dbReference>
<keyword evidence="3" id="KW-1185">Reference proteome</keyword>
<accession>A0ABD2WA83</accession>
<name>A0ABD2WA83_9HYME</name>
<protein>
    <submittedName>
        <fullName evidence="2">Uncharacterized protein</fullName>
    </submittedName>
</protein>